<reference evidence="2" key="1">
    <citation type="journal article" date="2023" name="Insect Mol. Biol.">
        <title>Genome sequencing provides insights into the evolution of gene families encoding plant cell wall-degrading enzymes in longhorned beetles.</title>
        <authorList>
            <person name="Shin N.R."/>
            <person name="Okamura Y."/>
            <person name="Kirsch R."/>
            <person name="Pauchet Y."/>
        </authorList>
    </citation>
    <scope>NUCLEOTIDE SEQUENCE</scope>
    <source>
        <strain evidence="2">AMC_N1</strain>
    </source>
</reference>
<name>A0AAV8X1I3_9CUCU</name>
<comment type="caution">
    <text evidence="2">The sequence shown here is derived from an EMBL/GenBank/DDBJ whole genome shotgun (WGS) entry which is preliminary data.</text>
</comment>
<dbReference type="Proteomes" id="UP001162162">
    <property type="component" value="Unassembled WGS sequence"/>
</dbReference>
<keyword evidence="3" id="KW-1185">Reference proteome</keyword>
<accession>A0AAV8X1I3</accession>
<dbReference type="AlphaFoldDB" id="A0AAV8X1I3"/>
<feature type="domain" description="PiggyBac transposable element-derived protein" evidence="1">
    <location>
        <begin position="95"/>
        <end position="167"/>
    </location>
</feature>
<organism evidence="2 3">
    <name type="scientific">Aromia moschata</name>
    <dbReference type="NCBI Taxonomy" id="1265417"/>
    <lineage>
        <taxon>Eukaryota</taxon>
        <taxon>Metazoa</taxon>
        <taxon>Ecdysozoa</taxon>
        <taxon>Arthropoda</taxon>
        <taxon>Hexapoda</taxon>
        <taxon>Insecta</taxon>
        <taxon>Pterygota</taxon>
        <taxon>Neoptera</taxon>
        <taxon>Endopterygota</taxon>
        <taxon>Coleoptera</taxon>
        <taxon>Polyphaga</taxon>
        <taxon>Cucujiformia</taxon>
        <taxon>Chrysomeloidea</taxon>
        <taxon>Cerambycidae</taxon>
        <taxon>Cerambycinae</taxon>
        <taxon>Callichromatini</taxon>
        <taxon>Aromia</taxon>
    </lineage>
</organism>
<gene>
    <name evidence="2" type="ORF">NQ318_011851</name>
</gene>
<dbReference type="InterPro" id="IPR029526">
    <property type="entry name" value="PGBD"/>
</dbReference>
<dbReference type="EMBL" id="JAPWTK010001475">
    <property type="protein sequence ID" value="KAJ8932400.1"/>
    <property type="molecule type" value="Genomic_DNA"/>
</dbReference>
<evidence type="ECO:0000259" key="1">
    <source>
        <dbReference type="Pfam" id="PF13843"/>
    </source>
</evidence>
<evidence type="ECO:0000313" key="3">
    <source>
        <dbReference type="Proteomes" id="UP001162162"/>
    </source>
</evidence>
<protein>
    <recommendedName>
        <fullName evidence="1">PiggyBac transposable element-derived protein domain-containing protein</fullName>
    </recommendedName>
</protein>
<dbReference type="Pfam" id="PF13843">
    <property type="entry name" value="DDE_Tnp_1_7"/>
    <property type="match status" value="1"/>
</dbReference>
<sequence>MAKKEMLESLINLKWVSDIKWDFFPPPRHYQGSNILLPHLCVLIEDSSPLFATAPECVLLSSPVQATADAALFSSSKCKKVLVFNSNHENIKTLFTGRDIFRAVMSEKRFATLLSALRFDNPEDRAERKKEDPVAAISYIFNAFIENSQSVYGVGQSTTVDEMLLQNSFKKIWKGVYKIPVYHESYDFLYPAFLEGQPKMYHRKLKI</sequence>
<proteinExistence type="predicted"/>
<evidence type="ECO:0000313" key="2">
    <source>
        <dbReference type="EMBL" id="KAJ8932400.1"/>
    </source>
</evidence>